<dbReference type="Pfam" id="PF03564">
    <property type="entry name" value="DUF1759"/>
    <property type="match status" value="1"/>
</dbReference>
<protein>
    <recommendedName>
        <fullName evidence="2">PiggyBac transposable element-derived protein domain-containing protein</fullName>
    </recommendedName>
</protein>
<feature type="compositionally biased region" description="Polar residues" evidence="1">
    <location>
        <begin position="203"/>
        <end position="213"/>
    </location>
</feature>
<dbReference type="EMBL" id="CAVLGL010000082">
    <property type="protein sequence ID" value="CAK1587694.1"/>
    <property type="molecule type" value="Genomic_DNA"/>
</dbReference>
<evidence type="ECO:0000313" key="3">
    <source>
        <dbReference type="EMBL" id="CAK1587694.1"/>
    </source>
</evidence>
<evidence type="ECO:0000256" key="1">
    <source>
        <dbReference type="SAM" id="MobiDB-lite"/>
    </source>
</evidence>
<name>A0AAV1L0W2_9NEOP</name>
<dbReference type="PANTHER" id="PTHR47272">
    <property type="entry name" value="DDE_TNP_1_7 DOMAIN-CONTAINING PROTEIN"/>
    <property type="match status" value="1"/>
</dbReference>
<dbReference type="Proteomes" id="UP001314205">
    <property type="component" value="Unassembled WGS sequence"/>
</dbReference>
<accession>A0AAV1L0W2</accession>
<sequence length="890" mass="101965">MNESTRLYGFTNTENMARLRNCLRGEAREVVSALPFTAKDPADIMRTLEQCFGRPEVIIDRALEELKRLPRPGQTAQELNSFAIKLQNIVCIMQNVDGKGYLRNPMLTREVTSKLSPHLRSRWCDYAEHYGSADEPDIVTLSRFMMREADRALSHAYTSVASNKESPKMLKWQRTQKILALVPPAKAPSDDSSTSEDEVIINNYTKPKKQQSSDSEHNYESSEPRSYPSEIDYLSLDSHSEDEIPATPSPRPLQLQNESKSYLPNSKENSRPTTPPSPTPPQQNDCNIPEVPCSEVQTPISSASMPQDIMNDSILHIPTIPLSPLINQMFSPGPSNQPLPFTLNSVSSVLSPNMSPAAPNTRSKRRQNTKPKHPAAKKVKKFVRKPLSFKFRAGKLQYAAIFEPPKHDFSPDPHHSILDYFTDFFSNDIFELIVEQTNLYSVQTDSRSINITNDDVKDFIAITLIMGVVKMPSYRDYWSRFLRYPAVADIMPLKKYEKIRKYLHFADNSNINDDRYYKVRPIIEKIRLNCLKMKEEQRYSVDEMMVPYKGTRAGSRRQYLPKKPKKWGMKLFVRAGVSGLVYDFIPYGGEDTFRNHSFTEYEESLGLGAKVVLALCKTIEDKPAVVYFDNFFTSLELIHHLRQEYGIFSLGTIKSNRLRGCQNKLLADKVLAKKGRGASSQIVCNDTKLAVVRWYDNKPVTLASSFVDSHPMGKIQRYSKDTESRVEVNCPQIVKQYNAHMGGVDLADMLIALYRSNFKTKRWYMTMFSQSLDICVNNAWLLHRRDHADPKDRLPLKKFRIQIVSELLHKNRTRVTVSQENDPPKKIITPAAPRPTDAVRYDNNGHLPMFVSYGRCKYCKNGYTNITCSKCILRLCLVSKRNCFYNYHVK</sequence>
<dbReference type="Pfam" id="PF13843">
    <property type="entry name" value="DDE_Tnp_1_7"/>
    <property type="match status" value="1"/>
</dbReference>
<feature type="compositionally biased region" description="Polar residues" evidence="1">
    <location>
        <begin position="254"/>
        <end position="267"/>
    </location>
</feature>
<dbReference type="InterPro" id="IPR005312">
    <property type="entry name" value="DUF1759"/>
</dbReference>
<reference evidence="3 4" key="1">
    <citation type="submission" date="2023-11" db="EMBL/GenBank/DDBJ databases">
        <authorList>
            <person name="Hedman E."/>
            <person name="Englund M."/>
            <person name="Stromberg M."/>
            <person name="Nyberg Akerstrom W."/>
            <person name="Nylinder S."/>
            <person name="Jareborg N."/>
            <person name="Kallberg Y."/>
            <person name="Kronander E."/>
        </authorList>
    </citation>
    <scope>NUCLEOTIDE SEQUENCE [LARGE SCALE GENOMIC DNA]</scope>
</reference>
<organism evidence="3 4">
    <name type="scientific">Parnassius mnemosyne</name>
    <name type="common">clouded apollo</name>
    <dbReference type="NCBI Taxonomy" id="213953"/>
    <lineage>
        <taxon>Eukaryota</taxon>
        <taxon>Metazoa</taxon>
        <taxon>Ecdysozoa</taxon>
        <taxon>Arthropoda</taxon>
        <taxon>Hexapoda</taxon>
        <taxon>Insecta</taxon>
        <taxon>Pterygota</taxon>
        <taxon>Neoptera</taxon>
        <taxon>Endopterygota</taxon>
        <taxon>Lepidoptera</taxon>
        <taxon>Glossata</taxon>
        <taxon>Ditrysia</taxon>
        <taxon>Papilionoidea</taxon>
        <taxon>Papilionidae</taxon>
        <taxon>Parnassiinae</taxon>
        <taxon>Parnassini</taxon>
        <taxon>Parnassius</taxon>
        <taxon>Driopa</taxon>
    </lineage>
</organism>
<feature type="region of interest" description="Disordered" evidence="1">
    <location>
        <begin position="203"/>
        <end position="293"/>
    </location>
</feature>
<evidence type="ECO:0000313" key="4">
    <source>
        <dbReference type="Proteomes" id="UP001314205"/>
    </source>
</evidence>
<feature type="region of interest" description="Disordered" evidence="1">
    <location>
        <begin position="350"/>
        <end position="377"/>
    </location>
</feature>
<proteinExistence type="predicted"/>
<feature type="domain" description="PiggyBac transposable element-derived protein" evidence="2">
    <location>
        <begin position="419"/>
        <end position="780"/>
    </location>
</feature>
<feature type="compositionally biased region" description="Polar residues" evidence="1">
    <location>
        <begin position="350"/>
        <end position="361"/>
    </location>
</feature>
<dbReference type="AlphaFoldDB" id="A0AAV1L0W2"/>
<evidence type="ECO:0000259" key="2">
    <source>
        <dbReference type="Pfam" id="PF13843"/>
    </source>
</evidence>
<dbReference type="PANTHER" id="PTHR47272:SF1">
    <property type="entry name" value="PIGGYBAC TRANSPOSABLE ELEMENT-DERIVED PROTEIN 3-LIKE"/>
    <property type="match status" value="1"/>
</dbReference>
<keyword evidence="4" id="KW-1185">Reference proteome</keyword>
<dbReference type="InterPro" id="IPR029526">
    <property type="entry name" value="PGBD"/>
</dbReference>
<feature type="compositionally biased region" description="Basic residues" evidence="1">
    <location>
        <begin position="362"/>
        <end position="377"/>
    </location>
</feature>
<comment type="caution">
    <text evidence="3">The sequence shown here is derived from an EMBL/GenBank/DDBJ whole genome shotgun (WGS) entry which is preliminary data.</text>
</comment>
<gene>
    <name evidence="3" type="ORF">PARMNEM_LOCUS8442</name>
</gene>
<feature type="compositionally biased region" description="Basic and acidic residues" evidence="1">
    <location>
        <begin position="214"/>
        <end position="223"/>
    </location>
</feature>